<proteinExistence type="inferred from homology"/>
<evidence type="ECO:0000313" key="7">
    <source>
        <dbReference type="EMBL" id="VDM94875.1"/>
    </source>
</evidence>
<comment type="similarity">
    <text evidence="5">Belongs to the membrane-bound acyltransferase family. HHAT subfamily.</text>
</comment>
<keyword evidence="8" id="KW-1185">Reference proteome</keyword>
<reference evidence="7 8" key="2">
    <citation type="submission" date="2018-11" db="EMBL/GenBank/DDBJ databases">
        <authorList>
            <consortium name="Pathogen Informatics"/>
        </authorList>
    </citation>
    <scope>NUCLEOTIDE SEQUENCE [LARGE SCALE GENOMIC DNA]</scope>
</reference>
<dbReference type="GO" id="GO:0005783">
    <property type="term" value="C:endoplasmic reticulum"/>
    <property type="evidence" value="ECO:0007669"/>
    <property type="project" value="TreeGrafter"/>
</dbReference>
<evidence type="ECO:0000256" key="4">
    <source>
        <dbReference type="ARBA" id="ARBA00023136"/>
    </source>
</evidence>
<reference evidence="9" key="1">
    <citation type="submission" date="2016-04" db="UniProtKB">
        <authorList>
            <consortium name="WormBaseParasite"/>
        </authorList>
    </citation>
    <scope>IDENTIFICATION</scope>
</reference>
<feature type="transmembrane region" description="Helical" evidence="6">
    <location>
        <begin position="442"/>
        <end position="463"/>
    </location>
</feature>
<dbReference type="GO" id="GO:0016409">
    <property type="term" value="F:palmitoyltransferase activity"/>
    <property type="evidence" value="ECO:0007669"/>
    <property type="project" value="TreeGrafter"/>
</dbReference>
<evidence type="ECO:0000313" key="8">
    <source>
        <dbReference type="Proteomes" id="UP000276776"/>
    </source>
</evidence>
<evidence type="ECO:0000256" key="5">
    <source>
        <dbReference type="ARBA" id="ARBA00038268"/>
    </source>
</evidence>
<accession>A0A158RAL0</accession>
<gene>
    <name evidence="7" type="ORF">TCLT_LOCUS56</name>
</gene>
<dbReference type="Pfam" id="PF03062">
    <property type="entry name" value="MBOAT"/>
    <property type="match status" value="1"/>
</dbReference>
<feature type="transmembrane region" description="Helical" evidence="6">
    <location>
        <begin position="86"/>
        <end position="104"/>
    </location>
</feature>
<feature type="transmembrane region" description="Helical" evidence="6">
    <location>
        <begin position="300"/>
        <end position="321"/>
    </location>
</feature>
<organism evidence="9">
    <name type="scientific">Thelazia callipaeda</name>
    <name type="common">Oriental eyeworm</name>
    <name type="synonym">Parasitic nematode</name>
    <dbReference type="NCBI Taxonomy" id="103827"/>
    <lineage>
        <taxon>Eukaryota</taxon>
        <taxon>Metazoa</taxon>
        <taxon>Ecdysozoa</taxon>
        <taxon>Nematoda</taxon>
        <taxon>Chromadorea</taxon>
        <taxon>Rhabditida</taxon>
        <taxon>Spirurina</taxon>
        <taxon>Spiruromorpha</taxon>
        <taxon>Thelazioidea</taxon>
        <taxon>Thelaziidae</taxon>
        <taxon>Thelazia</taxon>
    </lineage>
</organism>
<feature type="transmembrane region" description="Helical" evidence="6">
    <location>
        <begin position="380"/>
        <end position="396"/>
    </location>
</feature>
<evidence type="ECO:0000256" key="2">
    <source>
        <dbReference type="ARBA" id="ARBA00022692"/>
    </source>
</evidence>
<dbReference type="InterPro" id="IPR004299">
    <property type="entry name" value="MBOAT_fam"/>
</dbReference>
<dbReference type="EMBL" id="UYYF01000003">
    <property type="protein sequence ID" value="VDM94875.1"/>
    <property type="molecule type" value="Genomic_DNA"/>
</dbReference>
<dbReference type="OrthoDB" id="420606at2759"/>
<evidence type="ECO:0000313" key="9">
    <source>
        <dbReference type="WBParaSite" id="TCLT_0000005501-mRNA-1"/>
    </source>
</evidence>
<feature type="transmembrane region" description="Helical" evidence="6">
    <location>
        <begin position="116"/>
        <end position="138"/>
    </location>
</feature>
<feature type="transmembrane region" description="Helical" evidence="6">
    <location>
        <begin position="483"/>
        <end position="502"/>
    </location>
</feature>
<feature type="transmembrane region" description="Helical" evidence="6">
    <location>
        <begin position="144"/>
        <end position="170"/>
    </location>
</feature>
<keyword evidence="2 6" id="KW-0812">Transmembrane</keyword>
<sequence>MTAEDLKSTTTNSKRKVVSFVYADLPTFELCLYCCFLFSCTSYAWFQVLATSNNYKFNIGQLASLKTLPFFGQRFKDESNWEWNNWSSLALSLLPFLLIHSIIFNTAERFVSDQVLQYITIIYSVIYSSVLFTKWLVFLSLFQGTLIFLVTHLTGYWIATWISSLPVLYLTMHHTFEISPNPFLVLTFVSYTLLSYISYNLEAQAGGARPEDNTWLKRYIRMLFYTFYPPYMITLVVTYADFERQMRERVMKIHEWRNVLFLVVRIAFWWVFIDLLLHFAYFEGILFDLEYAKRLPKDQFVSLGMALGTFFHLKYVVIFGLPRIFALADKMQPVDGPICINRLVLYSKAWRYFDRGLYSFFKKYIFIPICRPTFSMTRKVIGVLISYGFVLLWHGFYHSNIVWISLNIIGLFLEYGAKAIYTIESFQKWREMHISDLAFRRILAWLRVIPFVLGIYSNFYFLGGSEVGYMFVLRIWLEETLTLRYPAIFLITLAYAHSQICIEVDRKFDSVSSKAHSE</sequence>
<dbReference type="WBParaSite" id="TCLT_0000005501-mRNA-1">
    <property type="protein sequence ID" value="TCLT_0000005501-mRNA-1"/>
    <property type="gene ID" value="TCLT_0000005501"/>
</dbReference>
<evidence type="ECO:0000256" key="3">
    <source>
        <dbReference type="ARBA" id="ARBA00022989"/>
    </source>
</evidence>
<dbReference type="InterPro" id="IPR051085">
    <property type="entry name" value="MB_O-acyltransferase"/>
</dbReference>
<feature type="transmembrane region" description="Helical" evidence="6">
    <location>
        <begin position="21"/>
        <end position="46"/>
    </location>
</feature>
<protein>
    <submittedName>
        <fullName evidence="9">Protein-cysteine N-palmitoyltransferase Rasp</fullName>
    </submittedName>
</protein>
<feature type="transmembrane region" description="Helical" evidence="6">
    <location>
        <begin position="259"/>
        <end position="280"/>
    </location>
</feature>
<dbReference type="AlphaFoldDB" id="A0A158RAL0"/>
<feature type="transmembrane region" description="Helical" evidence="6">
    <location>
        <begin position="402"/>
        <end position="421"/>
    </location>
</feature>
<evidence type="ECO:0000256" key="1">
    <source>
        <dbReference type="ARBA" id="ARBA00004141"/>
    </source>
</evidence>
<dbReference type="PANTHER" id="PTHR13285:SF22">
    <property type="entry name" value="PROTEIN-CYSTEINE N-PALMITOYLTRANSFERASE HHAT"/>
    <property type="match status" value="1"/>
</dbReference>
<keyword evidence="4 6" id="KW-0472">Membrane</keyword>
<dbReference type="GO" id="GO:0016020">
    <property type="term" value="C:membrane"/>
    <property type="evidence" value="ECO:0007669"/>
    <property type="project" value="UniProtKB-SubCell"/>
</dbReference>
<comment type="subcellular location">
    <subcellularLocation>
        <location evidence="1">Membrane</location>
        <topology evidence="1">Multi-pass membrane protein</topology>
    </subcellularLocation>
</comment>
<feature type="transmembrane region" description="Helical" evidence="6">
    <location>
        <begin position="182"/>
        <end position="199"/>
    </location>
</feature>
<name>A0A158RAL0_THECL</name>
<evidence type="ECO:0000256" key="6">
    <source>
        <dbReference type="SAM" id="Phobius"/>
    </source>
</evidence>
<dbReference type="OMA" id="IHYMSRD"/>
<dbReference type="STRING" id="103827.A0A158RAL0"/>
<feature type="transmembrane region" description="Helical" evidence="6">
    <location>
        <begin position="219"/>
        <end position="239"/>
    </location>
</feature>
<keyword evidence="3 6" id="KW-1133">Transmembrane helix</keyword>
<dbReference type="PANTHER" id="PTHR13285">
    <property type="entry name" value="ACYLTRANSFERASE"/>
    <property type="match status" value="1"/>
</dbReference>
<dbReference type="Proteomes" id="UP000276776">
    <property type="component" value="Unassembled WGS sequence"/>
</dbReference>